<feature type="compositionally biased region" description="Basic and acidic residues" evidence="1">
    <location>
        <begin position="187"/>
        <end position="200"/>
    </location>
</feature>
<geneLocation type="plasmid" evidence="3">
    <name>pMTY10660_IncW</name>
</geneLocation>
<sequence length="200" mass="22842">MTDTRREQEKDERRKLQEQSRQNEAETMRLLAFEAGRQLAEIPKEAKGNEPLLENYKSGLQETRKELETTPDATKSTNANRLERDVERAIIEAQQVREAVGREKARADEFHRHAEPGETYRGRVIGRTNSYVIQADDSRPGTIILHERAAVSGAEKVKMNDHAEISYPHGRAGIVRNPQAAQHQRQRQMEKTGAGREHGR</sequence>
<evidence type="ECO:0000259" key="2">
    <source>
        <dbReference type="Pfam" id="PF18790"/>
    </source>
</evidence>
<keyword evidence="3" id="KW-0614">Plasmid</keyword>
<organism evidence="3">
    <name type="scientific">Enterobacter hormaechei</name>
    <dbReference type="NCBI Taxonomy" id="158836"/>
    <lineage>
        <taxon>Bacteria</taxon>
        <taxon>Pseudomonadati</taxon>
        <taxon>Pseudomonadota</taxon>
        <taxon>Gammaproteobacteria</taxon>
        <taxon>Enterobacterales</taxon>
        <taxon>Enterobacteriaceae</taxon>
        <taxon>Enterobacter</taxon>
        <taxon>Enterobacter cloacae complex</taxon>
    </lineage>
</organism>
<feature type="region of interest" description="Disordered" evidence="1">
    <location>
        <begin position="169"/>
        <end position="200"/>
    </location>
</feature>
<dbReference type="EMBL" id="AP018350">
    <property type="protein sequence ID" value="BBA25668.1"/>
    <property type="molecule type" value="Genomic_DNA"/>
</dbReference>
<feature type="region of interest" description="Disordered" evidence="1">
    <location>
        <begin position="42"/>
        <end position="79"/>
    </location>
</feature>
<proteinExistence type="predicted"/>
<reference evidence="3" key="1">
    <citation type="journal article" date="2018" name="Antimicrob. Agents Chemother.">
        <title>Molecular Characterization of IMP-1-Producing Enterobacter cloacae Complex Isolates in Tokyo.</title>
        <authorList>
            <person name="Aoki K."/>
            <person name="Harada S."/>
            <person name="Yahara K."/>
            <person name="Ishii Y."/>
            <person name="Motooka D."/>
            <person name="Nakamura S."/>
            <person name="Akeda Y."/>
            <person name="Iida T."/>
            <person name="Tomono K."/>
            <person name="Iwata S."/>
            <person name="Moriya K."/>
            <person name="Tateda K."/>
        </authorList>
    </citation>
    <scope>NUCLEOTIDE SEQUENCE</scope>
    <source>
        <strain evidence="3">TUM10660</strain>
        <plasmid evidence="3">pMTY10660_IncW</plasmid>
    </source>
</reference>
<dbReference type="Pfam" id="PF18790">
    <property type="entry name" value="KfrB"/>
    <property type="match status" value="1"/>
</dbReference>
<gene>
    <name evidence="3" type="ORF">TUM10660_00004</name>
</gene>
<evidence type="ECO:0000313" key="3">
    <source>
        <dbReference type="EMBL" id="BBA25668.1"/>
    </source>
</evidence>
<feature type="region of interest" description="Disordered" evidence="1">
    <location>
        <begin position="1"/>
        <end position="27"/>
    </location>
</feature>
<feature type="domain" description="KfrB" evidence="2">
    <location>
        <begin position="119"/>
        <end position="175"/>
    </location>
</feature>
<name>A0A286T4T8_9ENTR</name>
<evidence type="ECO:0000256" key="1">
    <source>
        <dbReference type="SAM" id="MobiDB-lite"/>
    </source>
</evidence>
<protein>
    <recommendedName>
        <fullName evidence="2">KfrB domain-containing protein</fullName>
    </recommendedName>
</protein>
<dbReference type="AlphaFoldDB" id="A0A286T4T8"/>
<dbReference type="RefSeq" id="WP_012196450.1">
    <property type="nucleotide sequence ID" value="NZ_AP018350.1"/>
</dbReference>
<dbReference type="InterPro" id="IPR040782">
    <property type="entry name" value="KfrB"/>
</dbReference>
<accession>A0A286T4T8</accession>